<dbReference type="EMBL" id="CAJMWZ010000929">
    <property type="protein sequence ID" value="CAE6428928.1"/>
    <property type="molecule type" value="Genomic_DNA"/>
</dbReference>
<proteinExistence type="predicted"/>
<reference evidence="1" key="1">
    <citation type="submission" date="2021-01" db="EMBL/GenBank/DDBJ databases">
        <authorList>
            <person name="Kaushik A."/>
        </authorList>
    </citation>
    <scope>NUCLEOTIDE SEQUENCE</scope>
    <source>
        <strain evidence="1">Type strain: AG8-Rh-89/</strain>
    </source>
</reference>
<dbReference type="AlphaFoldDB" id="A0A8H2XKD6"/>
<comment type="caution">
    <text evidence="1">The sequence shown here is derived from an EMBL/GenBank/DDBJ whole genome shotgun (WGS) entry which is preliminary data.</text>
</comment>
<protein>
    <recommendedName>
        <fullName evidence="3">Protein kinase domain-containing protein</fullName>
    </recommendedName>
</protein>
<organism evidence="1 2">
    <name type="scientific">Rhizoctonia solani</name>
    <dbReference type="NCBI Taxonomy" id="456999"/>
    <lineage>
        <taxon>Eukaryota</taxon>
        <taxon>Fungi</taxon>
        <taxon>Dikarya</taxon>
        <taxon>Basidiomycota</taxon>
        <taxon>Agaricomycotina</taxon>
        <taxon>Agaricomycetes</taxon>
        <taxon>Cantharellales</taxon>
        <taxon>Ceratobasidiaceae</taxon>
        <taxon>Rhizoctonia</taxon>
    </lineage>
</organism>
<evidence type="ECO:0008006" key="3">
    <source>
        <dbReference type="Google" id="ProtNLM"/>
    </source>
</evidence>
<dbReference type="SUPFAM" id="SSF56112">
    <property type="entry name" value="Protein kinase-like (PK-like)"/>
    <property type="match status" value="1"/>
</dbReference>
<gene>
    <name evidence="1" type="ORF">RDB_LOCUS17631</name>
</gene>
<evidence type="ECO:0000313" key="1">
    <source>
        <dbReference type="EMBL" id="CAE6428928.1"/>
    </source>
</evidence>
<sequence length="575" mass="64533">MTASNNDNSFSLRCFVWGDDPLKPFTVRVSPDLDVQEFLLEVKRTYESLRDDKLAHVTLYRIEAAREELANLDAPSRGSPNKLAFMDPLRVYWPEPQEISWDRVQVLVQADIIRTCVPSSTVHTEKRELNNPTEDDQNRELIERFRKSRASYCNALTRCSASAAAKPNEFLRQQQGQNYMLNGRPRQHTGPPLVLYHPVFGNFLSNLQSSDPLCPQFYEHIFGYLWDSQKVYEDEVENGQASDRDASGLEQLLGKLLKSGVAPDAVATASDGGYCLIVEMKNEIGTGGSDPSIQAAQSYSRVWQTSRLLDRCCCPTILIAIAGPWMCILGAVFLDRPVIQPLTDYLWVGINPSKPQEIHYVARVFHCILEARRELETYYDDLTSKDINNFPAQPFIFPHPTHFIDGNGQQVKFTYVMPLDIPSPDVVSQLKRSESQITPNKPIYVAKLRNSGLPIVVKFVESYNSDAHRLLAREGLAPALLYDGTAHANDQLGPNHHMIVMEHVNGVDLGHYVGPILPPCVSANIEHALSLLHDADIVFGDLRPPNIMLVKDGDGTITGAKLIDFDWCGKHRVGR</sequence>
<accession>A0A8H2XKD6</accession>
<dbReference type="Proteomes" id="UP000663850">
    <property type="component" value="Unassembled WGS sequence"/>
</dbReference>
<evidence type="ECO:0000313" key="2">
    <source>
        <dbReference type="Proteomes" id="UP000663850"/>
    </source>
</evidence>
<dbReference type="Gene3D" id="1.10.510.10">
    <property type="entry name" value="Transferase(Phosphotransferase) domain 1"/>
    <property type="match status" value="1"/>
</dbReference>
<name>A0A8H2XKD6_9AGAM</name>
<dbReference type="InterPro" id="IPR011009">
    <property type="entry name" value="Kinase-like_dom_sf"/>
</dbReference>